<comment type="caution">
    <text evidence="1">The sequence shown here is derived from an EMBL/GenBank/DDBJ whole genome shotgun (WGS) entry which is preliminary data.</text>
</comment>
<proteinExistence type="predicted"/>
<dbReference type="SUPFAM" id="SSF159672">
    <property type="entry name" value="CbiG N-terminal domain-like"/>
    <property type="match status" value="1"/>
</dbReference>
<name>J9G4D5_9ZZZZ</name>
<dbReference type="Gene3D" id="3.40.50.11220">
    <property type="match status" value="1"/>
</dbReference>
<sequence length="79" mass="8470">MSGAVFAYSRTGMETARRIQTALPEITRAFAPQRLAEGDFSPIPSPSGSFYGELFSSEQVLVFVGSCGIAVRQIAPWVG</sequence>
<organism evidence="1">
    <name type="scientific">gut metagenome</name>
    <dbReference type="NCBI Taxonomy" id="749906"/>
    <lineage>
        <taxon>unclassified sequences</taxon>
        <taxon>metagenomes</taxon>
        <taxon>organismal metagenomes</taxon>
    </lineage>
</organism>
<accession>J9G4D5</accession>
<gene>
    <name evidence="1" type="ORF">EVA_15217</name>
</gene>
<feature type="non-terminal residue" evidence="1">
    <location>
        <position position="79"/>
    </location>
</feature>
<reference evidence="1" key="1">
    <citation type="journal article" date="2012" name="PLoS ONE">
        <title>Gene sets for utilization of primary and secondary nutrition supplies in the distal gut of endangered iberian lynx.</title>
        <authorList>
            <person name="Alcaide M."/>
            <person name="Messina E."/>
            <person name="Richter M."/>
            <person name="Bargiela R."/>
            <person name="Peplies J."/>
            <person name="Huws S.A."/>
            <person name="Newbold C.J."/>
            <person name="Golyshin P.N."/>
            <person name="Simon M.A."/>
            <person name="Lopez G."/>
            <person name="Yakimov M.M."/>
            <person name="Ferrer M."/>
        </authorList>
    </citation>
    <scope>NUCLEOTIDE SEQUENCE</scope>
</reference>
<dbReference type="AlphaFoldDB" id="J9G4D5"/>
<dbReference type="EMBL" id="AMCI01005169">
    <property type="protein sequence ID" value="EJW96677.1"/>
    <property type="molecule type" value="Genomic_DNA"/>
</dbReference>
<evidence type="ECO:0000313" key="1">
    <source>
        <dbReference type="EMBL" id="EJW96677.1"/>
    </source>
</evidence>
<protein>
    <submittedName>
        <fullName evidence="1">Uncharacterized protein</fullName>
    </submittedName>
</protein>
<dbReference type="InterPro" id="IPR038029">
    <property type="entry name" value="GbiG_N_sf"/>
</dbReference>